<dbReference type="GO" id="GO:0015203">
    <property type="term" value="F:polyamine transmembrane transporter activity"/>
    <property type="evidence" value="ECO:0007669"/>
    <property type="project" value="UniProtKB-ARBA"/>
</dbReference>
<evidence type="ECO:0000256" key="1">
    <source>
        <dbReference type="ARBA" id="ARBA00004651"/>
    </source>
</evidence>
<feature type="transmembrane region" description="Helical" evidence="8">
    <location>
        <begin position="260"/>
        <end position="282"/>
    </location>
</feature>
<accession>K3WQ01</accession>
<feature type="transmembrane region" description="Helical" evidence="8">
    <location>
        <begin position="127"/>
        <end position="148"/>
    </location>
</feature>
<feature type="transmembrane region" description="Helical" evidence="8">
    <location>
        <begin position="93"/>
        <end position="115"/>
    </location>
</feature>
<dbReference type="GO" id="GO:0005886">
    <property type="term" value="C:plasma membrane"/>
    <property type="evidence" value="ECO:0007669"/>
    <property type="project" value="UniProtKB-SubCell"/>
</dbReference>
<dbReference type="PIRSF" id="PIRSF006060">
    <property type="entry name" value="AA_transporter"/>
    <property type="match status" value="1"/>
</dbReference>
<dbReference type="OMA" id="FPQDGGY"/>
<evidence type="ECO:0000313" key="10">
    <source>
        <dbReference type="Proteomes" id="UP000019132"/>
    </source>
</evidence>
<keyword evidence="10" id="KW-1185">Reference proteome</keyword>
<dbReference type="HOGENOM" id="CLU_007946_17_2_1"/>
<evidence type="ECO:0000256" key="2">
    <source>
        <dbReference type="ARBA" id="ARBA00022448"/>
    </source>
</evidence>
<dbReference type="VEuPathDB" id="FungiDB:PYU1_G007028"/>
<evidence type="ECO:0008006" key="11">
    <source>
        <dbReference type="Google" id="ProtNLM"/>
    </source>
</evidence>
<dbReference type="eggNOG" id="KOG1287">
    <property type="taxonomic scope" value="Eukaryota"/>
</dbReference>
<keyword evidence="6 8" id="KW-0472">Membrane</keyword>
<comment type="similarity">
    <text evidence="7">Belongs to the amino acid-polyamine-organocation (APC) superfamily. Polyamine:cation symporter (PHS) (TC 2.A.3.12) family.</text>
</comment>
<name>K3WQ01_GLOUD</name>
<evidence type="ECO:0000256" key="6">
    <source>
        <dbReference type="ARBA" id="ARBA00023136"/>
    </source>
</evidence>
<dbReference type="EnsemblProtists" id="PYU1_T007043">
    <property type="protein sequence ID" value="PYU1_T007043"/>
    <property type="gene ID" value="PYU1_G007028"/>
</dbReference>
<feature type="transmembrane region" description="Helical" evidence="8">
    <location>
        <begin position="294"/>
        <end position="316"/>
    </location>
</feature>
<dbReference type="AlphaFoldDB" id="K3WQ01"/>
<feature type="transmembrane region" description="Helical" evidence="8">
    <location>
        <begin position="413"/>
        <end position="433"/>
    </location>
</feature>
<dbReference type="PANTHER" id="PTHR45826:SF2">
    <property type="entry name" value="AMINO ACID TRANSPORTER"/>
    <property type="match status" value="1"/>
</dbReference>
<dbReference type="Pfam" id="PF13520">
    <property type="entry name" value="AA_permease_2"/>
    <property type="match status" value="1"/>
</dbReference>
<dbReference type="InterPro" id="IPR044566">
    <property type="entry name" value="RMV1-like"/>
</dbReference>
<feature type="transmembrane region" description="Helical" evidence="8">
    <location>
        <begin position="62"/>
        <end position="81"/>
    </location>
</feature>
<comment type="subcellular location">
    <subcellularLocation>
        <location evidence="1">Cell membrane</location>
        <topology evidence="1">Multi-pass membrane protein</topology>
    </subcellularLocation>
</comment>
<evidence type="ECO:0000256" key="3">
    <source>
        <dbReference type="ARBA" id="ARBA00022475"/>
    </source>
</evidence>
<reference evidence="10" key="2">
    <citation type="submission" date="2010-04" db="EMBL/GenBank/DDBJ databases">
        <authorList>
            <person name="Buell R."/>
            <person name="Hamilton J."/>
            <person name="Hostetler J."/>
        </authorList>
    </citation>
    <scope>NUCLEOTIDE SEQUENCE [LARGE SCALE GENOMIC DNA]</scope>
    <source>
        <strain evidence="10">DAOM:BR144</strain>
    </source>
</reference>
<reference evidence="9" key="3">
    <citation type="submission" date="2015-02" db="UniProtKB">
        <authorList>
            <consortium name="EnsemblProtists"/>
        </authorList>
    </citation>
    <scope>IDENTIFICATION</scope>
    <source>
        <strain evidence="9">DAOM BR144</strain>
    </source>
</reference>
<feature type="transmembrane region" description="Helical" evidence="8">
    <location>
        <begin position="390"/>
        <end position="407"/>
    </location>
</feature>
<feature type="transmembrane region" description="Helical" evidence="8">
    <location>
        <begin position="180"/>
        <end position="198"/>
    </location>
</feature>
<dbReference type="STRING" id="431595.K3WQ01"/>
<feature type="transmembrane region" description="Helical" evidence="8">
    <location>
        <begin position="477"/>
        <end position="496"/>
    </location>
</feature>
<evidence type="ECO:0000256" key="5">
    <source>
        <dbReference type="ARBA" id="ARBA00022989"/>
    </source>
</evidence>
<evidence type="ECO:0000256" key="4">
    <source>
        <dbReference type="ARBA" id="ARBA00022692"/>
    </source>
</evidence>
<dbReference type="EMBL" id="GL376560">
    <property type="status" value="NOT_ANNOTATED_CDS"/>
    <property type="molecule type" value="Genomic_DNA"/>
</dbReference>
<dbReference type="Gene3D" id="1.20.1740.10">
    <property type="entry name" value="Amino acid/polyamine transporter I"/>
    <property type="match status" value="1"/>
</dbReference>
<dbReference type="InterPro" id="IPR002293">
    <property type="entry name" value="AA/rel_permease1"/>
</dbReference>
<keyword evidence="3" id="KW-1003">Cell membrane</keyword>
<proteinExistence type="inferred from homology"/>
<protein>
    <recommendedName>
        <fullName evidence="11">Amino acid permease/ SLC12A domain-containing protein</fullName>
    </recommendedName>
</protein>
<feature type="transmembrane region" description="Helical" evidence="8">
    <location>
        <begin position="205"/>
        <end position="225"/>
    </location>
</feature>
<feature type="transmembrane region" description="Helical" evidence="8">
    <location>
        <begin position="454"/>
        <end position="471"/>
    </location>
</feature>
<reference evidence="10" key="1">
    <citation type="journal article" date="2010" name="Genome Biol.">
        <title>Genome sequence of the necrotrophic plant pathogen Pythium ultimum reveals original pathogenicity mechanisms and effector repertoire.</title>
        <authorList>
            <person name="Levesque C.A."/>
            <person name="Brouwer H."/>
            <person name="Cano L."/>
            <person name="Hamilton J.P."/>
            <person name="Holt C."/>
            <person name="Huitema E."/>
            <person name="Raffaele S."/>
            <person name="Robideau G.P."/>
            <person name="Thines M."/>
            <person name="Win J."/>
            <person name="Zerillo M.M."/>
            <person name="Beakes G.W."/>
            <person name="Boore J.L."/>
            <person name="Busam D."/>
            <person name="Dumas B."/>
            <person name="Ferriera S."/>
            <person name="Fuerstenberg S.I."/>
            <person name="Gachon C.M."/>
            <person name="Gaulin E."/>
            <person name="Govers F."/>
            <person name="Grenville-Briggs L."/>
            <person name="Horner N."/>
            <person name="Hostetler J."/>
            <person name="Jiang R.H."/>
            <person name="Johnson J."/>
            <person name="Krajaejun T."/>
            <person name="Lin H."/>
            <person name="Meijer H.J."/>
            <person name="Moore B."/>
            <person name="Morris P."/>
            <person name="Phuntmart V."/>
            <person name="Puiu D."/>
            <person name="Shetty J."/>
            <person name="Stajich J.E."/>
            <person name="Tripathy S."/>
            <person name="Wawra S."/>
            <person name="van West P."/>
            <person name="Whitty B.R."/>
            <person name="Coutinho P.M."/>
            <person name="Henrissat B."/>
            <person name="Martin F."/>
            <person name="Thomas P.D."/>
            <person name="Tyler B.M."/>
            <person name="De Vries R.P."/>
            <person name="Kamoun S."/>
            <person name="Yandell M."/>
            <person name="Tisserat N."/>
            <person name="Buell C.R."/>
        </authorList>
    </citation>
    <scope>NUCLEOTIDE SEQUENCE</scope>
    <source>
        <strain evidence="10">DAOM:BR144</strain>
    </source>
</reference>
<keyword evidence="5 8" id="KW-1133">Transmembrane helix</keyword>
<feature type="transmembrane region" description="Helical" evidence="8">
    <location>
        <begin position="336"/>
        <end position="359"/>
    </location>
</feature>
<keyword evidence="4 8" id="KW-0812">Transmembrane</keyword>
<dbReference type="InParanoid" id="K3WQ01"/>
<evidence type="ECO:0000256" key="8">
    <source>
        <dbReference type="SAM" id="Phobius"/>
    </source>
</evidence>
<organism evidence="9 10">
    <name type="scientific">Globisporangium ultimum (strain ATCC 200006 / CBS 805.95 / DAOM BR144)</name>
    <name type="common">Pythium ultimum</name>
    <dbReference type="NCBI Taxonomy" id="431595"/>
    <lineage>
        <taxon>Eukaryota</taxon>
        <taxon>Sar</taxon>
        <taxon>Stramenopiles</taxon>
        <taxon>Oomycota</taxon>
        <taxon>Peronosporomycetes</taxon>
        <taxon>Pythiales</taxon>
        <taxon>Pythiaceae</taxon>
        <taxon>Globisporangium</taxon>
    </lineage>
</organism>
<evidence type="ECO:0000313" key="9">
    <source>
        <dbReference type="EnsemblProtists" id="PYU1_T007043"/>
    </source>
</evidence>
<dbReference type="PANTHER" id="PTHR45826">
    <property type="entry name" value="POLYAMINE TRANSPORTER PUT1"/>
    <property type="match status" value="1"/>
</dbReference>
<evidence type="ECO:0000256" key="7">
    <source>
        <dbReference type="ARBA" id="ARBA00024041"/>
    </source>
</evidence>
<sequence length="512" mass="55312">MATSVGAPSPQTASFVQVSTPHLDSLRIPSDASVVEIGANHNNGSVQHGVSLPFVKEETRRVLTTISIVGVCYFAVSGGPIGSEYIVSAGGPLIGFISLLLFPFIWGVPIAFITAELSSAFPEDGGYTVWVLNAFGPFWAFQTGYWAWISGVIDNAIYPALAVATFTDAYGSVGTAFEQYLLKAAIAIALALPNLFGIRIVGNGMVVLSLFVMVPFVVLSVWGAIRASDWGVFGEVRREDIVTDDDGNFVSMSGSISIDFSLLINTLFWNFNGAVSCSVFGAEVANPGKTYPRAMTISVVLIALSYLVPLFGATAYNSPHWTSWEEGSLSGVSQAIGGDFLANWIVFATFCSNAGMYIAELFCDSFQILGMAECGLAPKFLQNRNKRFDTPHNAILASLVIILFLIKFEFEDILGMTNALSAFYQLLIIAAFIKLRFSHPNVERPYKVPGSVSVLVMSVIIPCGLLVYISVDVFFTLVPALLVAGFVIAGFAYAYWNKFTTAQFKLLRNNES</sequence>
<dbReference type="Proteomes" id="UP000019132">
    <property type="component" value="Unassembled WGS sequence"/>
</dbReference>
<keyword evidence="2" id="KW-0813">Transport</keyword>